<feature type="domain" description="GGDEF" evidence="1">
    <location>
        <begin position="204"/>
        <end position="330"/>
    </location>
</feature>
<sequence>MKLRLGLLGAQDSVRKMKEVAEEYSDRADFVYLPYKNKSETVRLVQENMDNVDVFVFSGKVPYNIATKNLDIPKPCLYVPHTGTCIYKVLWKIKEDGIPITGISFDTIEKREIEETLEELGIEMNQIYTNVYEGDIDYDELAEYHYDLWREGKTTAAVTCLFTTFAKLKKFGVPVYRATITKSLIRRTIDNAIYEGTGKRLKANQIAVLIADIDNFSKIIKNYVSEYEIQRLKIRLHEILLNYAQSVQGALFSFGGDEYLIFTTRGALEHITGGYKATPLLKSVKDNLEIELSCGIGFGKTAYEAEVNARIGLQYAKDRGGGCAFLVSDERHIMGPIGAENSLTYSICNNNRDILELSEKIGISSVYISKLRSIMNEIGENTINSKDMAYYLNITERSSRRILGLLCESGYADEVGEEKASNRGRPRKVYRLKL</sequence>
<evidence type="ECO:0000313" key="3">
    <source>
        <dbReference type="Proteomes" id="UP000662904"/>
    </source>
</evidence>
<dbReference type="EMBL" id="CP059066">
    <property type="protein sequence ID" value="QSQ07898.1"/>
    <property type="molecule type" value="Genomic_DNA"/>
</dbReference>
<protein>
    <recommendedName>
        <fullName evidence="1">GGDEF domain-containing protein</fullName>
    </recommendedName>
</protein>
<keyword evidence="3" id="KW-1185">Reference proteome</keyword>
<reference evidence="2" key="1">
    <citation type="submission" date="2020-07" db="EMBL/GenBank/DDBJ databases">
        <title>Koleobacter methoxysyntrophicus gen. nov., sp. nov., a novel anaerobic bacterium isolated from deep subsurface oil field and proposal of Koleobacterales ord. nov. in the phylum Firmicutes.</title>
        <authorList>
            <person name="Sakamoto S."/>
            <person name="Tamaki H."/>
        </authorList>
    </citation>
    <scope>NUCLEOTIDE SEQUENCE</scope>
    <source>
        <strain evidence="2">NRmbB1</strain>
    </source>
</reference>
<dbReference type="AlphaFoldDB" id="A0A8A0RJT7"/>
<proteinExistence type="predicted"/>
<dbReference type="Gene3D" id="3.30.70.270">
    <property type="match status" value="1"/>
</dbReference>
<dbReference type="Proteomes" id="UP000662904">
    <property type="component" value="Chromosome"/>
</dbReference>
<organism evidence="2 3">
    <name type="scientific">Koleobacter methoxysyntrophicus</name>
    <dbReference type="NCBI Taxonomy" id="2751313"/>
    <lineage>
        <taxon>Bacteria</taxon>
        <taxon>Bacillati</taxon>
        <taxon>Bacillota</taxon>
        <taxon>Clostridia</taxon>
        <taxon>Koleobacterales</taxon>
        <taxon>Koleobacteraceae</taxon>
        <taxon>Koleobacter</taxon>
    </lineage>
</organism>
<dbReference type="InterPro" id="IPR043128">
    <property type="entry name" value="Rev_trsase/Diguanyl_cyclase"/>
</dbReference>
<dbReference type="PROSITE" id="PS50887">
    <property type="entry name" value="GGDEF"/>
    <property type="match status" value="1"/>
</dbReference>
<gene>
    <name evidence="2" type="ORF">H0A61_00215</name>
</gene>
<accession>A0A8A0RJT7</accession>
<dbReference type="KEGG" id="kme:H0A61_00215"/>
<dbReference type="Pfam" id="PF24898">
    <property type="entry name" value="GGDEF_GdpP"/>
    <property type="match status" value="1"/>
</dbReference>
<evidence type="ECO:0000259" key="1">
    <source>
        <dbReference type="PROSITE" id="PS50887"/>
    </source>
</evidence>
<evidence type="ECO:0000313" key="2">
    <source>
        <dbReference type="EMBL" id="QSQ07898.1"/>
    </source>
</evidence>
<dbReference type="InterPro" id="IPR000160">
    <property type="entry name" value="GGDEF_dom"/>
</dbReference>
<name>A0A8A0RJT7_9FIRM</name>